<name>H0E6U5_9ACTN</name>
<keyword evidence="2" id="KW-1185">Reference proteome</keyword>
<dbReference type="Gene3D" id="3.30.300.20">
    <property type="match status" value="1"/>
</dbReference>
<dbReference type="AlphaFoldDB" id="H0E6U5"/>
<evidence type="ECO:0000313" key="1">
    <source>
        <dbReference type="EMBL" id="EHN10586.1"/>
    </source>
</evidence>
<dbReference type="InterPro" id="IPR052924">
    <property type="entry name" value="OsmC/Ohr_hydroprdx_reductase"/>
</dbReference>
<dbReference type="PANTHER" id="PTHR35368">
    <property type="entry name" value="HYDROPEROXIDE REDUCTASE"/>
    <property type="match status" value="1"/>
</dbReference>
<dbReference type="InterPro" id="IPR036102">
    <property type="entry name" value="OsmC/Ohrsf"/>
</dbReference>
<dbReference type="PANTHER" id="PTHR35368:SF1">
    <property type="entry name" value="HYDROPEROXIDE REDUCTASE"/>
    <property type="match status" value="1"/>
</dbReference>
<dbReference type="EMBL" id="AGUD01000210">
    <property type="protein sequence ID" value="EHN10586.1"/>
    <property type="molecule type" value="Genomic_DNA"/>
</dbReference>
<sequence>MSFSALIDEYDRATTAEPARATVVFSTRGSLTGPTRVELTSRDHAIVVDEPPTLGGEDQGANPVEHALVALASCQAISYRFWAAKLGVELDSVEIEAEGDLDVRGFFGFDDEVRAGYTGVRLRVTPRGPESEQRYRELADAVDAHCPVLDLFRNPTPVARELLAPTAAAA</sequence>
<evidence type="ECO:0000313" key="2">
    <source>
        <dbReference type="Proteomes" id="UP000005143"/>
    </source>
</evidence>
<proteinExistence type="predicted"/>
<dbReference type="InterPro" id="IPR015946">
    <property type="entry name" value="KH_dom-like_a/b"/>
</dbReference>
<dbReference type="OrthoDB" id="9811389at2"/>
<dbReference type="InterPro" id="IPR003718">
    <property type="entry name" value="OsmC/Ohr_fam"/>
</dbReference>
<reference evidence="1 2" key="1">
    <citation type="journal article" date="2013" name="Biodegradation">
        <title>Quantitative proteomic analysis of ibuprofen-degrading Patulibacter sp. strain I11.</title>
        <authorList>
            <person name="Almeida B."/>
            <person name="Kjeldal H."/>
            <person name="Lolas I."/>
            <person name="Knudsen A.D."/>
            <person name="Carvalho G."/>
            <person name="Nielsen K.L."/>
            <person name="Barreto Crespo M.T."/>
            <person name="Stensballe A."/>
            <person name="Nielsen J.L."/>
        </authorList>
    </citation>
    <scope>NUCLEOTIDE SEQUENCE [LARGE SCALE GENOMIC DNA]</scope>
    <source>
        <strain evidence="1 2">I11</strain>
    </source>
</reference>
<accession>H0E6U5</accession>
<organism evidence="1 2">
    <name type="scientific">Patulibacter medicamentivorans</name>
    <dbReference type="NCBI Taxonomy" id="1097667"/>
    <lineage>
        <taxon>Bacteria</taxon>
        <taxon>Bacillati</taxon>
        <taxon>Actinomycetota</taxon>
        <taxon>Thermoleophilia</taxon>
        <taxon>Solirubrobacterales</taxon>
        <taxon>Patulibacteraceae</taxon>
        <taxon>Patulibacter</taxon>
    </lineage>
</organism>
<dbReference type="Proteomes" id="UP000005143">
    <property type="component" value="Unassembled WGS sequence"/>
</dbReference>
<gene>
    <name evidence="1" type="ORF">PAI11_25460</name>
</gene>
<comment type="caution">
    <text evidence="1">The sequence shown here is derived from an EMBL/GenBank/DDBJ whole genome shotgun (WGS) entry which is preliminary data.</text>
</comment>
<protein>
    <submittedName>
        <fullName evidence="1">OsmC family protein</fullName>
    </submittedName>
</protein>
<dbReference type="Pfam" id="PF02566">
    <property type="entry name" value="OsmC"/>
    <property type="match status" value="1"/>
</dbReference>
<dbReference type="SUPFAM" id="SSF82784">
    <property type="entry name" value="OsmC-like"/>
    <property type="match status" value="1"/>
</dbReference>
<dbReference type="RefSeq" id="WP_007575679.1">
    <property type="nucleotide sequence ID" value="NZ_AGUD01000210.1"/>
</dbReference>
<dbReference type="PATRIC" id="fig|1097667.3.peg.2527"/>